<dbReference type="InterPro" id="IPR036641">
    <property type="entry name" value="HPT_dom_sf"/>
</dbReference>
<accession>A0ABR3V2M1</accession>
<dbReference type="PANTHER" id="PTHR28242">
    <property type="entry name" value="PHOSPHORELAY INTERMEDIATE PROTEIN YPD1"/>
    <property type="match status" value="1"/>
</dbReference>
<dbReference type="SMART" id="SM00073">
    <property type="entry name" value="HPT"/>
    <property type="match status" value="1"/>
</dbReference>
<comment type="caution">
    <text evidence="3">The sequence shown here is derived from an EMBL/GenBank/DDBJ whole genome shotgun (WGS) entry which is preliminary data.</text>
</comment>
<dbReference type="Proteomes" id="UP001583172">
    <property type="component" value="Unassembled WGS sequence"/>
</dbReference>
<evidence type="ECO:0000256" key="1">
    <source>
        <dbReference type="PROSITE-ProRule" id="PRU00110"/>
    </source>
</evidence>
<evidence type="ECO:0000259" key="2">
    <source>
        <dbReference type="PROSITE" id="PS50894"/>
    </source>
</evidence>
<dbReference type="PANTHER" id="PTHR28242:SF52">
    <property type="entry name" value="PHOSPHORELAY INTERMEDIATE PROTEIN YPD1"/>
    <property type="match status" value="1"/>
</dbReference>
<dbReference type="EMBL" id="JAZGSY010000479">
    <property type="protein sequence ID" value="KAL1836024.1"/>
    <property type="molecule type" value="Genomic_DNA"/>
</dbReference>
<evidence type="ECO:0000313" key="3">
    <source>
        <dbReference type="EMBL" id="KAL1836024.1"/>
    </source>
</evidence>
<gene>
    <name evidence="3" type="ORF">VTJ49DRAFT_5683</name>
</gene>
<organism evidence="3 4">
    <name type="scientific">Humicola insolens</name>
    <name type="common">Soft-rot fungus</name>
    <dbReference type="NCBI Taxonomy" id="85995"/>
    <lineage>
        <taxon>Eukaryota</taxon>
        <taxon>Fungi</taxon>
        <taxon>Dikarya</taxon>
        <taxon>Ascomycota</taxon>
        <taxon>Pezizomycotina</taxon>
        <taxon>Sordariomycetes</taxon>
        <taxon>Sordariomycetidae</taxon>
        <taxon>Sordariales</taxon>
        <taxon>Chaetomiaceae</taxon>
        <taxon>Mycothermus</taxon>
    </lineage>
</organism>
<dbReference type="Gene3D" id="1.20.120.160">
    <property type="entry name" value="HPT domain"/>
    <property type="match status" value="1"/>
</dbReference>
<dbReference type="SUPFAM" id="SSF47226">
    <property type="entry name" value="Histidine-containing phosphotransfer domain, HPT domain"/>
    <property type="match status" value="1"/>
</dbReference>
<keyword evidence="4" id="KW-1185">Reference proteome</keyword>
<dbReference type="InterPro" id="IPR045871">
    <property type="entry name" value="AHP1-5/YPD1"/>
</dbReference>
<keyword evidence="1" id="KW-0597">Phosphoprotein</keyword>
<name>A0ABR3V2M1_HUMIN</name>
<dbReference type="PROSITE" id="PS50894">
    <property type="entry name" value="HPT"/>
    <property type="match status" value="1"/>
</dbReference>
<feature type="modified residue" description="Phosphohistidine" evidence="1">
    <location>
        <position position="86"/>
    </location>
</feature>
<dbReference type="Pfam" id="PF01627">
    <property type="entry name" value="Hpt"/>
    <property type="match status" value="1"/>
</dbReference>
<protein>
    <recommendedName>
        <fullName evidence="2">HPt domain-containing protein</fullName>
    </recommendedName>
</protein>
<evidence type="ECO:0000313" key="4">
    <source>
        <dbReference type="Proteomes" id="UP001583172"/>
    </source>
</evidence>
<proteinExistence type="predicted"/>
<dbReference type="InterPro" id="IPR008207">
    <property type="entry name" value="Sig_transdc_His_kin_Hpt_dom"/>
</dbReference>
<dbReference type="CDD" id="cd00088">
    <property type="entry name" value="HPT"/>
    <property type="match status" value="1"/>
</dbReference>
<feature type="domain" description="HPt" evidence="2">
    <location>
        <begin position="47"/>
        <end position="148"/>
    </location>
</feature>
<sequence length="154" mass="17635">MVRRFTGYLAYRDPDERDPGNEMPEFGDRVDKDIFEQILEMDENDPDREFSKSLIFGFFKQAAETFGKIETALKEKNLHELSRLGHFLKGSSATLGFTKIKDSCQVIQEYGNRHDESAGDVPDVEVCLQKISAALAKAKVDTEELEILMNEYFQ</sequence>
<reference evidence="3 4" key="1">
    <citation type="journal article" date="2024" name="Commun. Biol.">
        <title>Comparative genomic analysis of thermophilic fungi reveals convergent evolutionary adaptations and gene losses.</title>
        <authorList>
            <person name="Steindorff A.S."/>
            <person name="Aguilar-Pontes M.V."/>
            <person name="Robinson A.J."/>
            <person name="Andreopoulos B."/>
            <person name="LaButti K."/>
            <person name="Kuo A."/>
            <person name="Mondo S."/>
            <person name="Riley R."/>
            <person name="Otillar R."/>
            <person name="Haridas S."/>
            <person name="Lipzen A."/>
            <person name="Grimwood J."/>
            <person name="Schmutz J."/>
            <person name="Clum A."/>
            <person name="Reid I.D."/>
            <person name="Moisan M.C."/>
            <person name="Butler G."/>
            <person name="Nguyen T.T.M."/>
            <person name="Dewar K."/>
            <person name="Conant G."/>
            <person name="Drula E."/>
            <person name="Henrissat B."/>
            <person name="Hansel C."/>
            <person name="Singer S."/>
            <person name="Hutchinson M.I."/>
            <person name="de Vries R.P."/>
            <person name="Natvig D.O."/>
            <person name="Powell A.J."/>
            <person name="Tsang A."/>
            <person name="Grigoriev I.V."/>
        </authorList>
    </citation>
    <scope>NUCLEOTIDE SEQUENCE [LARGE SCALE GENOMIC DNA]</scope>
    <source>
        <strain evidence="3 4">CBS 620.91</strain>
    </source>
</reference>